<dbReference type="CDD" id="cd00200">
    <property type="entry name" value="WD40"/>
    <property type="match status" value="1"/>
</dbReference>
<feature type="region of interest" description="Disordered" evidence="4">
    <location>
        <begin position="1"/>
        <end position="53"/>
    </location>
</feature>
<reference evidence="6 7" key="1">
    <citation type="submission" date="2024-02" db="EMBL/GenBank/DDBJ databases">
        <authorList>
            <person name="Chen Y."/>
            <person name="Shah S."/>
            <person name="Dougan E. K."/>
            <person name="Thang M."/>
            <person name="Chan C."/>
        </authorList>
    </citation>
    <scope>NUCLEOTIDE SEQUENCE [LARGE SCALE GENOMIC DNA]</scope>
</reference>
<feature type="domain" description="Ubiquitin-like" evidence="5">
    <location>
        <begin position="74"/>
        <end position="146"/>
    </location>
</feature>
<dbReference type="PROSITE" id="PS00678">
    <property type="entry name" value="WD_REPEATS_1"/>
    <property type="match status" value="1"/>
</dbReference>
<keyword evidence="1 3" id="KW-0853">WD repeat</keyword>
<evidence type="ECO:0000256" key="2">
    <source>
        <dbReference type="ARBA" id="ARBA00022737"/>
    </source>
</evidence>
<gene>
    <name evidence="6" type="ORF">SCF082_LOCUS6886</name>
</gene>
<dbReference type="InterPro" id="IPR015943">
    <property type="entry name" value="WD40/YVTN_repeat-like_dom_sf"/>
</dbReference>
<dbReference type="PROSITE" id="PS50082">
    <property type="entry name" value="WD_REPEATS_2"/>
    <property type="match status" value="3"/>
</dbReference>
<organism evidence="6 7">
    <name type="scientific">Durusdinium trenchii</name>
    <dbReference type="NCBI Taxonomy" id="1381693"/>
    <lineage>
        <taxon>Eukaryota</taxon>
        <taxon>Sar</taxon>
        <taxon>Alveolata</taxon>
        <taxon>Dinophyceae</taxon>
        <taxon>Suessiales</taxon>
        <taxon>Symbiodiniaceae</taxon>
        <taxon>Durusdinium</taxon>
    </lineage>
</organism>
<proteinExistence type="predicted"/>
<evidence type="ECO:0000313" key="7">
    <source>
        <dbReference type="Proteomes" id="UP001642464"/>
    </source>
</evidence>
<dbReference type="Proteomes" id="UP001642464">
    <property type="component" value="Unassembled WGS sequence"/>
</dbReference>
<feature type="repeat" description="WD" evidence="3">
    <location>
        <begin position="311"/>
        <end position="352"/>
    </location>
</feature>
<evidence type="ECO:0000256" key="1">
    <source>
        <dbReference type="ARBA" id="ARBA00022574"/>
    </source>
</evidence>
<protein>
    <submittedName>
        <fullName evidence="6">Vegetative incompatibility protein HET-E-1</fullName>
    </submittedName>
</protein>
<name>A0ABP0IG58_9DINO</name>
<dbReference type="InterPro" id="IPR019775">
    <property type="entry name" value="WD40_repeat_CS"/>
</dbReference>
<dbReference type="EMBL" id="CAXAMM010003803">
    <property type="protein sequence ID" value="CAK9001348.1"/>
    <property type="molecule type" value="Genomic_DNA"/>
</dbReference>
<keyword evidence="7" id="KW-1185">Reference proteome</keyword>
<evidence type="ECO:0000259" key="5">
    <source>
        <dbReference type="PROSITE" id="PS50053"/>
    </source>
</evidence>
<sequence>MTTFSRWPFSMFGQSDREARNDDGLQDLRDALERAEEAVSASSSDTEEERERKEEILDVFRTKLEELEVETQRFKLHVCSAMSGEPLAQVRLKPSDSVLQLCEAVVKEMGETNTVVSHSLIFKSEVLPQHRSLNEVGLRDGDTVYFARTPVRCITASHDGSVGLWDFHETCEEEPQLRLRPGGALKSAQISSSTLLAISTEDGGSGKLFCTETGKFLAKLQGGCASASFSPNGTSLVGIDADGVAVIWCAQTGKVLQRMFAPNASSQWDSDSDDDTEMSFAHFSPCGKLVVTAAGYCTQIWDTTGNLRFTLHGHQGAVRSSSFSADSRFLLTASSDDTGRIWSCQTGKCLRVLVGHQGALNGCSFSPDGLRAMTSSRDGTVKLWEFDEGIEGTGGCDQHTECALSLEGEGGVVSSACFSPEGSRLLIACASDTVNLIHLATGQLQLSLKGKHTDWVRAASFSPDGLLIATASYDGSAGIWSASSGKCVRVLSGHSQAVVTAQLAA</sequence>
<dbReference type="InterPro" id="IPR000626">
    <property type="entry name" value="Ubiquitin-like_dom"/>
</dbReference>
<feature type="repeat" description="WD" evidence="3">
    <location>
        <begin position="449"/>
        <end position="490"/>
    </location>
</feature>
<evidence type="ECO:0000256" key="3">
    <source>
        <dbReference type="PROSITE-ProRule" id="PRU00221"/>
    </source>
</evidence>
<dbReference type="PROSITE" id="PS50053">
    <property type="entry name" value="UBIQUITIN_2"/>
    <property type="match status" value="1"/>
</dbReference>
<evidence type="ECO:0000313" key="6">
    <source>
        <dbReference type="EMBL" id="CAK9001348.1"/>
    </source>
</evidence>
<dbReference type="PANTHER" id="PTHR19879:SF9">
    <property type="entry name" value="TRANSCRIPTION INITIATION FACTOR TFIID SUBUNIT 5"/>
    <property type="match status" value="1"/>
</dbReference>
<dbReference type="SUPFAM" id="SSF54236">
    <property type="entry name" value="Ubiquitin-like"/>
    <property type="match status" value="1"/>
</dbReference>
<dbReference type="Gene3D" id="2.130.10.10">
    <property type="entry name" value="YVTN repeat-like/Quinoprotein amine dehydrogenase"/>
    <property type="match status" value="3"/>
</dbReference>
<dbReference type="PROSITE" id="PS50294">
    <property type="entry name" value="WD_REPEATS_REGION"/>
    <property type="match status" value="3"/>
</dbReference>
<dbReference type="SMART" id="SM00320">
    <property type="entry name" value="WD40"/>
    <property type="match status" value="7"/>
</dbReference>
<dbReference type="InterPro" id="IPR036322">
    <property type="entry name" value="WD40_repeat_dom_sf"/>
</dbReference>
<dbReference type="InterPro" id="IPR001680">
    <property type="entry name" value="WD40_rpt"/>
</dbReference>
<feature type="compositionally biased region" description="Basic and acidic residues" evidence="4">
    <location>
        <begin position="15"/>
        <end position="37"/>
    </location>
</feature>
<evidence type="ECO:0000256" key="4">
    <source>
        <dbReference type="SAM" id="MobiDB-lite"/>
    </source>
</evidence>
<dbReference type="PANTHER" id="PTHR19879">
    <property type="entry name" value="TRANSCRIPTION INITIATION FACTOR TFIID"/>
    <property type="match status" value="1"/>
</dbReference>
<accession>A0ABP0IG58</accession>
<dbReference type="SUPFAM" id="SSF50978">
    <property type="entry name" value="WD40 repeat-like"/>
    <property type="match status" value="2"/>
</dbReference>
<dbReference type="InterPro" id="IPR029071">
    <property type="entry name" value="Ubiquitin-like_domsf"/>
</dbReference>
<comment type="caution">
    <text evidence="6">The sequence shown here is derived from an EMBL/GenBank/DDBJ whole genome shotgun (WGS) entry which is preliminary data.</text>
</comment>
<keyword evidence="2" id="KW-0677">Repeat</keyword>
<dbReference type="Pfam" id="PF00400">
    <property type="entry name" value="WD40"/>
    <property type="match status" value="4"/>
</dbReference>
<feature type="repeat" description="WD" evidence="3">
    <location>
        <begin position="353"/>
        <end position="389"/>
    </location>
</feature>